<dbReference type="Proteomes" id="UP001172791">
    <property type="component" value="Unassembled WGS sequence"/>
</dbReference>
<dbReference type="GO" id="GO:0051500">
    <property type="term" value="F:D-tyrosyl-tRNA(Tyr) deacylase activity"/>
    <property type="evidence" value="ECO:0007669"/>
    <property type="project" value="TreeGrafter"/>
</dbReference>
<dbReference type="EMBL" id="QAID01000045">
    <property type="protein sequence ID" value="MDN4580601.1"/>
    <property type="molecule type" value="Genomic_DNA"/>
</dbReference>
<keyword evidence="2" id="KW-0378">Hydrolase</keyword>
<dbReference type="RefSeq" id="WP_301236146.1">
    <property type="nucleotide sequence ID" value="NZ_QAIC01000042.1"/>
</dbReference>
<comment type="subunit">
    <text evidence="2">Homodimer.</text>
</comment>
<dbReference type="EC" id="3.1.1.96" evidence="2"/>
<protein>
    <recommendedName>
        <fullName evidence="2">D-aminoacyl-tRNA deacylase</fullName>
        <shortName evidence="2">DTD</shortName>
        <ecNumber evidence="2">3.1.1.96</ecNumber>
    </recommendedName>
    <alternativeName>
        <fullName evidence="2">Gly-tRNA(Ala) deacylase</fullName>
        <ecNumber evidence="2">3.1.1.-</ecNumber>
    </alternativeName>
</protein>
<accession>A0AAW7MRJ9</accession>
<dbReference type="AlphaFoldDB" id="A0AAW7MRJ9"/>
<name>A0AAW7MRJ9_9BURK</name>
<comment type="caution">
    <text evidence="3">The sequence shown here is derived from an EMBL/GenBank/DDBJ whole genome shotgun (WGS) entry which is preliminary data.</text>
</comment>
<evidence type="ECO:0000313" key="4">
    <source>
        <dbReference type="EMBL" id="MDN4580601.1"/>
    </source>
</evidence>
<evidence type="ECO:0000313" key="3">
    <source>
        <dbReference type="EMBL" id="MDN4575499.1"/>
    </source>
</evidence>
<keyword evidence="2" id="KW-0694">RNA-binding</keyword>
<dbReference type="Proteomes" id="UP001172788">
    <property type="component" value="Unassembled WGS sequence"/>
</dbReference>
<proteinExistence type="inferred from homology"/>
<dbReference type="GO" id="GO:0043908">
    <property type="term" value="F:Ser(Gly)-tRNA(Ala) hydrolase activity"/>
    <property type="evidence" value="ECO:0007669"/>
    <property type="project" value="UniProtKB-UniRule"/>
</dbReference>
<dbReference type="GO" id="GO:0019478">
    <property type="term" value="P:D-amino acid catabolic process"/>
    <property type="evidence" value="ECO:0007669"/>
    <property type="project" value="UniProtKB-UniRule"/>
</dbReference>
<dbReference type="SUPFAM" id="SSF69500">
    <property type="entry name" value="DTD-like"/>
    <property type="match status" value="1"/>
</dbReference>
<dbReference type="Gene3D" id="3.50.80.10">
    <property type="entry name" value="D-tyrosyl-tRNA(Tyr) deacylase"/>
    <property type="match status" value="1"/>
</dbReference>
<dbReference type="PANTHER" id="PTHR10472:SF5">
    <property type="entry name" value="D-AMINOACYL-TRNA DEACYLASE 1"/>
    <property type="match status" value="1"/>
</dbReference>
<dbReference type="FunFam" id="3.50.80.10:FF:000001">
    <property type="entry name" value="D-aminoacyl-tRNA deacylase"/>
    <property type="match status" value="1"/>
</dbReference>
<feature type="short sequence motif" description="Gly-cisPro motif, important for rejection of L-amino acids" evidence="2">
    <location>
        <begin position="142"/>
        <end position="143"/>
    </location>
</feature>
<organism evidence="3 6">
    <name type="scientific">Pandoraea cepalis</name>
    <dbReference type="NCBI Taxonomy" id="2508294"/>
    <lineage>
        <taxon>Bacteria</taxon>
        <taxon>Pseudomonadati</taxon>
        <taxon>Pseudomonadota</taxon>
        <taxon>Betaproteobacteria</taxon>
        <taxon>Burkholderiales</taxon>
        <taxon>Burkholderiaceae</taxon>
        <taxon>Pandoraea</taxon>
    </lineage>
</organism>
<sequence length="155" mass="16271">MIALIQRVLEAAVTVDGRTVGAIGPGLLALVCAERGDTEASADKLLAKLLGYRVFSDEAGKMNRSVSSLDGNGAAGGLLLVSQFTLAADTHSGTRPSFTPAASPADGERLFDHFVTQARARHPIVETGEFGAYMRVSLVNDGPVTFWLQTRPDAG</sequence>
<dbReference type="GO" id="GO:0106026">
    <property type="term" value="F:Gly-tRNA(Ala) deacylase activity"/>
    <property type="evidence" value="ECO:0007669"/>
    <property type="project" value="UniProtKB-UniRule"/>
</dbReference>
<keyword evidence="5" id="KW-1185">Reference proteome</keyword>
<comment type="catalytic activity">
    <reaction evidence="2">
        <text>glycyl-tRNA(Ala) + H2O = tRNA(Ala) + glycine + H(+)</text>
        <dbReference type="Rhea" id="RHEA:53744"/>
        <dbReference type="Rhea" id="RHEA-COMP:9657"/>
        <dbReference type="Rhea" id="RHEA-COMP:13640"/>
        <dbReference type="ChEBI" id="CHEBI:15377"/>
        <dbReference type="ChEBI" id="CHEBI:15378"/>
        <dbReference type="ChEBI" id="CHEBI:57305"/>
        <dbReference type="ChEBI" id="CHEBI:78442"/>
        <dbReference type="ChEBI" id="CHEBI:78522"/>
    </reaction>
</comment>
<keyword evidence="2" id="KW-0820">tRNA-binding</keyword>
<dbReference type="InterPro" id="IPR003732">
    <property type="entry name" value="Daa-tRNA_deacyls_DTD"/>
</dbReference>
<evidence type="ECO:0000256" key="2">
    <source>
        <dbReference type="HAMAP-Rule" id="MF_00518"/>
    </source>
</evidence>
<evidence type="ECO:0000313" key="5">
    <source>
        <dbReference type="Proteomes" id="UP001172788"/>
    </source>
</evidence>
<comment type="catalytic activity">
    <reaction evidence="2">
        <text>a D-aminoacyl-tRNA + H2O = a tRNA + a D-alpha-amino acid + H(+)</text>
        <dbReference type="Rhea" id="RHEA:13953"/>
        <dbReference type="Rhea" id="RHEA-COMP:10123"/>
        <dbReference type="Rhea" id="RHEA-COMP:10124"/>
        <dbReference type="ChEBI" id="CHEBI:15377"/>
        <dbReference type="ChEBI" id="CHEBI:15378"/>
        <dbReference type="ChEBI" id="CHEBI:59871"/>
        <dbReference type="ChEBI" id="CHEBI:78442"/>
        <dbReference type="ChEBI" id="CHEBI:79333"/>
        <dbReference type="EC" id="3.1.1.96"/>
    </reaction>
</comment>
<dbReference type="EC" id="3.1.1.-" evidence="2"/>
<dbReference type="NCBIfam" id="TIGR00256">
    <property type="entry name" value="D-aminoacyl-tRNA deacylase"/>
    <property type="match status" value="1"/>
</dbReference>
<dbReference type="Pfam" id="PF02580">
    <property type="entry name" value="Tyr_Deacylase"/>
    <property type="match status" value="1"/>
</dbReference>
<gene>
    <name evidence="2" type="primary">dtd</name>
    <name evidence="3" type="ORF">DBA34_19840</name>
    <name evidence="4" type="ORF">DBB29_21085</name>
</gene>
<comment type="domain">
    <text evidence="2">A Gly-cisPro motif from one monomer fits into the active site of the other monomer to allow specific chiral rejection of L-amino acids.</text>
</comment>
<dbReference type="CDD" id="cd00563">
    <property type="entry name" value="Dtyr_deacylase"/>
    <property type="match status" value="1"/>
</dbReference>
<comment type="similarity">
    <text evidence="1 2">Belongs to the DTD family.</text>
</comment>
<dbReference type="HAMAP" id="MF_00518">
    <property type="entry name" value="Deacylase_Dtd"/>
    <property type="match status" value="1"/>
</dbReference>
<evidence type="ECO:0000256" key="1">
    <source>
        <dbReference type="ARBA" id="ARBA00009673"/>
    </source>
</evidence>
<reference evidence="3" key="1">
    <citation type="submission" date="2018-04" db="EMBL/GenBank/DDBJ databases">
        <authorList>
            <person name="Jy Z."/>
        </authorList>
    </citation>
    <scope>NUCLEOTIDE SEQUENCE</scope>
    <source>
        <strain evidence="4">AS13</strain>
        <strain evidence="3">LA18</strain>
    </source>
</reference>
<dbReference type="PANTHER" id="PTHR10472">
    <property type="entry name" value="D-TYROSYL-TRNA TYR DEACYLASE"/>
    <property type="match status" value="1"/>
</dbReference>
<comment type="subcellular location">
    <subcellularLocation>
        <location evidence="2">Cytoplasm</location>
    </subcellularLocation>
</comment>
<dbReference type="InterPro" id="IPR023509">
    <property type="entry name" value="DTD-like_sf"/>
</dbReference>
<comment type="function">
    <text evidence="2">An aminoacyl-tRNA editing enzyme that deacylates mischarged D-aminoacyl-tRNAs. Also deacylates mischarged glycyl-tRNA(Ala), protecting cells against glycine mischarging by AlaRS. Acts via tRNA-based rather than protein-based catalysis; rejects L-amino acids rather than detecting D-amino acids in the active site. By recycling D-aminoacyl-tRNA to D-amino acids and free tRNA molecules, this enzyme counteracts the toxicity associated with the formation of D-aminoacyl-tRNA entities in vivo and helps enforce protein L-homochirality.</text>
</comment>
<keyword evidence="2" id="KW-0963">Cytoplasm</keyword>
<dbReference type="GO" id="GO:0005737">
    <property type="term" value="C:cytoplasm"/>
    <property type="evidence" value="ECO:0007669"/>
    <property type="project" value="UniProtKB-SubCell"/>
</dbReference>
<evidence type="ECO:0000313" key="6">
    <source>
        <dbReference type="Proteomes" id="UP001172791"/>
    </source>
</evidence>
<dbReference type="GO" id="GO:0000049">
    <property type="term" value="F:tRNA binding"/>
    <property type="evidence" value="ECO:0007669"/>
    <property type="project" value="UniProtKB-UniRule"/>
</dbReference>
<dbReference type="EMBL" id="QAIC01000042">
    <property type="protein sequence ID" value="MDN4575499.1"/>
    <property type="molecule type" value="Genomic_DNA"/>
</dbReference>